<evidence type="ECO:0000313" key="1">
    <source>
        <dbReference type="EMBL" id="MXY94108.1"/>
    </source>
</evidence>
<organism evidence="1">
    <name type="scientific">Caldilineaceae bacterium SB0664_bin_27</name>
    <dbReference type="NCBI Taxonomy" id="2605260"/>
    <lineage>
        <taxon>Bacteria</taxon>
        <taxon>Bacillati</taxon>
        <taxon>Chloroflexota</taxon>
        <taxon>Caldilineae</taxon>
        <taxon>Caldilineales</taxon>
        <taxon>Caldilineaceae</taxon>
    </lineage>
</organism>
<name>A0A6B0YXI3_9CHLR</name>
<reference evidence="1" key="1">
    <citation type="submission" date="2019-09" db="EMBL/GenBank/DDBJ databases">
        <title>Characterisation of the sponge microbiome using genome-centric metagenomics.</title>
        <authorList>
            <person name="Engelberts J.P."/>
            <person name="Robbins S.J."/>
            <person name="De Goeij J.M."/>
            <person name="Aranda M."/>
            <person name="Bell S.C."/>
            <person name="Webster N.S."/>
        </authorList>
    </citation>
    <scope>NUCLEOTIDE SEQUENCE</scope>
    <source>
        <strain evidence="1">SB0664_bin_27</strain>
    </source>
</reference>
<comment type="caution">
    <text evidence="1">The sequence shown here is derived from an EMBL/GenBank/DDBJ whole genome shotgun (WGS) entry which is preliminary data.</text>
</comment>
<dbReference type="EMBL" id="VXRG01000100">
    <property type="protein sequence ID" value="MXY94108.1"/>
    <property type="molecule type" value="Genomic_DNA"/>
</dbReference>
<dbReference type="AlphaFoldDB" id="A0A6B0YXI3"/>
<accession>A0A6B0YXI3</accession>
<gene>
    <name evidence="1" type="ORF">F4Y42_11760</name>
</gene>
<protein>
    <submittedName>
        <fullName evidence="1">Uncharacterized protein</fullName>
    </submittedName>
</protein>
<proteinExistence type="predicted"/>
<sequence>MIAPHRLSIKFFFEDFSVDVESFIPVFHRWIREDVVPNELLLDVADYKHIMDGPAILLVGHEADYVIDLTDGKPGLLYVRKRDAGSDLSEALSTTLHQALNAAKLTENDVELKGKLKLRTDGAAIVLLDRLNYPNTANGDGADAPASAAQAQLSDNLAAVFGDDATVTRLANDAREPLTFKLDAPSAPDVNTLLNQLGSGD</sequence>